<feature type="region of interest" description="Disordered" evidence="5">
    <location>
        <begin position="182"/>
        <end position="205"/>
    </location>
</feature>
<proteinExistence type="predicted"/>
<evidence type="ECO:0000313" key="8">
    <source>
        <dbReference type="Proteomes" id="UP001501771"/>
    </source>
</evidence>
<dbReference type="EMBL" id="BAAAQR010000018">
    <property type="protein sequence ID" value="GAA2155679.1"/>
    <property type="molecule type" value="Genomic_DNA"/>
</dbReference>
<organism evidence="7 8">
    <name type="scientific">Nocardioides koreensis</name>
    <dbReference type="NCBI Taxonomy" id="433651"/>
    <lineage>
        <taxon>Bacteria</taxon>
        <taxon>Bacillati</taxon>
        <taxon>Actinomycetota</taxon>
        <taxon>Actinomycetes</taxon>
        <taxon>Propionibacteriales</taxon>
        <taxon>Nocardioidaceae</taxon>
        <taxon>Nocardioides</taxon>
    </lineage>
</organism>
<dbReference type="RefSeq" id="WP_344157631.1">
    <property type="nucleotide sequence ID" value="NZ_BAAAQR010000018.1"/>
</dbReference>
<evidence type="ECO:0000256" key="1">
    <source>
        <dbReference type="ARBA" id="ARBA00001255"/>
    </source>
</evidence>
<evidence type="ECO:0000256" key="3">
    <source>
        <dbReference type="ARBA" id="ARBA00022801"/>
    </source>
</evidence>
<dbReference type="SUPFAM" id="SSF51445">
    <property type="entry name" value="(Trans)glycosidases"/>
    <property type="match status" value="1"/>
</dbReference>
<evidence type="ECO:0000256" key="5">
    <source>
        <dbReference type="SAM" id="MobiDB-lite"/>
    </source>
</evidence>
<comment type="caution">
    <text evidence="7">The sequence shown here is derived from an EMBL/GenBank/DDBJ whole genome shotgun (WGS) entry which is preliminary data.</text>
</comment>
<dbReference type="InterPro" id="IPR002252">
    <property type="entry name" value="Glyco_hydro_36"/>
</dbReference>
<gene>
    <name evidence="7" type="ORF">GCM10009844_43090</name>
</gene>
<dbReference type="Pfam" id="PF16875">
    <property type="entry name" value="Glyco_hydro_36N"/>
    <property type="match status" value="1"/>
</dbReference>
<dbReference type="Gene3D" id="2.70.98.60">
    <property type="entry name" value="alpha-galactosidase from lactobacil brevis"/>
    <property type="match status" value="1"/>
</dbReference>
<sequence>MTAESQTRPLHLRAAGVSVVLAHTGEGGPWVVHWGRDLGDLGDEDLDMLVLAAERQLTPNTVDELRPVGLLPEHASGWPGTPGLLGWRAAEGGAWSPALAVRHVEAGRSDGQVAAGAVYSLADEAAGLAVTVEVELFESGLLRCRATVRNVARSAYHLDALEPALPVPTRAAEVLDFTGRHTRERSPQRRPLQVGSHVREGRRGRTGTDATTLTVLGEPGFGFRAGEVWATHVAWSGNHRARVERVPTGVTLVGGGELLLPGEVTLEQGESYTSPWLYGSYAVGLDAASQRIHAHLRGRPQHPARPRPVTLNTWEAVYFDHDLEVLVDLAERAAAIGVERFVLDDGWFRGRRDDRAGLGDWWVDEKVWPDGLHPLVDRVRALGMEFGLWVEPEMVNLDSDLAREHPEWVLGTGGRTPIPSRNQQVLDLGNTDAFAHVLERLDALLAEHDIAYLKWDHNRDLVDSGSGLTGAPSVHRQTVAFYALVDELKRRHPEVEIESCSSGGGRIDLEVLERTDRVWTSDCIDPLERQSIQRWTGLLVPPEMQGSHVGAPHSHTTGRTHDLPFRAGTALFGHLGIEWDLREATPEQAAELAGWVRLHQRLRPLLATGTTVRADHPDPATWLHGVVSPERDHAVFAAVAMATPVTWPPGAVPLPGLDDDTTYDVRPLPPGDVVAGPEYSPLPWWSTGLRLPGRVLSTVGVQLPALNPEQLVLLEVTRV</sequence>
<reference evidence="7 8" key="1">
    <citation type="journal article" date="2019" name="Int. J. Syst. Evol. Microbiol.">
        <title>The Global Catalogue of Microorganisms (GCM) 10K type strain sequencing project: providing services to taxonomists for standard genome sequencing and annotation.</title>
        <authorList>
            <consortium name="The Broad Institute Genomics Platform"/>
            <consortium name="The Broad Institute Genome Sequencing Center for Infectious Disease"/>
            <person name="Wu L."/>
            <person name="Ma J."/>
        </authorList>
    </citation>
    <scope>NUCLEOTIDE SEQUENCE [LARGE SCALE GENOMIC DNA]</scope>
    <source>
        <strain evidence="7 8">JCM 16022</strain>
    </source>
</reference>
<dbReference type="PROSITE" id="PS00512">
    <property type="entry name" value="ALPHA_GALACTOSIDASE"/>
    <property type="match status" value="1"/>
</dbReference>
<evidence type="ECO:0000256" key="2">
    <source>
        <dbReference type="ARBA" id="ARBA00012755"/>
    </source>
</evidence>
<accession>A0ABN3A7L7</accession>
<feature type="domain" description="Glycosyl hydrolase family 36 N-terminal" evidence="6">
    <location>
        <begin position="29"/>
        <end position="267"/>
    </location>
</feature>
<dbReference type="Pfam" id="PF02065">
    <property type="entry name" value="Melibiase"/>
    <property type="match status" value="1"/>
</dbReference>
<evidence type="ECO:0000313" key="7">
    <source>
        <dbReference type="EMBL" id="GAA2155679.1"/>
    </source>
</evidence>
<evidence type="ECO:0000259" key="6">
    <source>
        <dbReference type="Pfam" id="PF16875"/>
    </source>
</evidence>
<dbReference type="InterPro" id="IPR013785">
    <property type="entry name" value="Aldolase_TIM"/>
</dbReference>
<dbReference type="InterPro" id="IPR000111">
    <property type="entry name" value="Glyco_hydro_27/36_CS"/>
</dbReference>
<protein>
    <recommendedName>
        <fullName evidence="2">alpha-galactosidase</fullName>
        <ecNumber evidence="2">3.2.1.22</ecNumber>
    </recommendedName>
</protein>
<dbReference type="InterPro" id="IPR017853">
    <property type="entry name" value="GH"/>
</dbReference>
<name>A0ABN3A7L7_9ACTN</name>
<dbReference type="CDD" id="cd14791">
    <property type="entry name" value="GH36"/>
    <property type="match status" value="1"/>
</dbReference>
<keyword evidence="3" id="KW-0378">Hydrolase</keyword>
<dbReference type="PRINTS" id="PR00743">
    <property type="entry name" value="GLHYDRLASE36"/>
</dbReference>
<dbReference type="InterPro" id="IPR050985">
    <property type="entry name" value="Alpha-glycosidase_related"/>
</dbReference>
<dbReference type="InterPro" id="IPR031704">
    <property type="entry name" value="Glyco_hydro_36_N"/>
</dbReference>
<comment type="catalytic activity">
    <reaction evidence="1">
        <text>Hydrolysis of terminal, non-reducing alpha-D-galactose residues in alpha-D-galactosides, including galactose oligosaccharides, galactomannans and galactolipids.</text>
        <dbReference type="EC" id="3.2.1.22"/>
    </reaction>
</comment>
<dbReference type="Gene3D" id="3.20.20.70">
    <property type="entry name" value="Aldolase class I"/>
    <property type="match status" value="1"/>
</dbReference>
<dbReference type="InterPro" id="IPR038417">
    <property type="entry name" value="Alpga-gal_N_sf"/>
</dbReference>
<dbReference type="PANTHER" id="PTHR43053">
    <property type="entry name" value="GLYCOSIDASE FAMILY 31"/>
    <property type="match status" value="1"/>
</dbReference>
<dbReference type="EC" id="3.2.1.22" evidence="2"/>
<evidence type="ECO:0000256" key="4">
    <source>
        <dbReference type="ARBA" id="ARBA00023295"/>
    </source>
</evidence>
<keyword evidence="4" id="KW-0326">Glycosidase</keyword>
<dbReference type="PANTHER" id="PTHR43053:SF3">
    <property type="entry name" value="ALPHA-GALACTOSIDASE C-RELATED"/>
    <property type="match status" value="1"/>
</dbReference>
<dbReference type="Proteomes" id="UP001501771">
    <property type="component" value="Unassembled WGS sequence"/>
</dbReference>
<keyword evidence="8" id="KW-1185">Reference proteome</keyword>